<gene>
    <name evidence="4" type="ordered locus">Turpa_2821</name>
</gene>
<keyword evidence="5" id="KW-1185">Reference proteome</keyword>
<evidence type="ECO:0000259" key="3">
    <source>
        <dbReference type="Pfam" id="PF03109"/>
    </source>
</evidence>
<dbReference type="GO" id="GO:0016491">
    <property type="term" value="F:oxidoreductase activity"/>
    <property type="evidence" value="ECO:0007669"/>
    <property type="project" value="UniProtKB-KW"/>
</dbReference>
<feature type="transmembrane region" description="Helical" evidence="2">
    <location>
        <begin position="535"/>
        <end position="552"/>
    </location>
</feature>
<dbReference type="InterPro" id="IPR050154">
    <property type="entry name" value="UbiB_kinase"/>
</dbReference>
<feature type="transmembrane region" description="Helical" evidence="2">
    <location>
        <begin position="12"/>
        <end position="32"/>
    </location>
</feature>
<dbReference type="InterPro" id="IPR011009">
    <property type="entry name" value="Kinase-like_dom_sf"/>
</dbReference>
<sequence length="560" mass="63993">MNLKTYAEIRRLLSVTSILIQFALDMIVSTLYRPRGLRRRSFARRMLAITARLILRRPAGIIRFPVRLRQTIERLGPTYVKLGQILSLREDLLPRRITYELRNLQTKVPPISYEEAKKVVEGEFNVPLRHIFKEFAPKPVGAASLAQAHIAYLRNGQKVVVKVQRPGIIPIMTSDLRIMQRLAWVLQQIPYIQDFQPQKLIQEFSDYTMKELDFTQEGKHADIFRENFKDDSDVILPKIYWEYTTKKVLTLEFIEGVKPDDTEKLKKLGINGPRVAALGARVVIKQLFVDGFFHGDPHPGNIFIVGTEKFCMIDLGMIGQFTQKTMNAMFLYYYYLIIRDYETASKYMVGLTETTPHSDIAGFRAEIEEIGKRWIGAGFKNYSLGKLILNSMNMGARYKLYFNKDIMLAIKAIVTIEAVGYILDPKMDLARVSLPMMSEIFIGRISPARMAKPILRALPDYLDFIEQAPATLLKTLGMVSSGKFQIEMVEKTVSKAPREPVWKLWIPLVALFLGIVAMSADSPPGGDLALGRSVHLPWASALSFAIAGWYSLRFWRMRKA</sequence>
<protein>
    <submittedName>
        <fullName evidence="4">2-octaprenylphenol hydroxylase</fullName>
        <ecNumber evidence="4">1.14.13.-</ecNumber>
    </submittedName>
</protein>
<dbReference type="Pfam" id="PF03109">
    <property type="entry name" value="ABC1"/>
    <property type="match status" value="1"/>
</dbReference>
<dbReference type="AlphaFoldDB" id="I4B853"/>
<dbReference type="HOGENOM" id="CLU_006533_0_2_12"/>
<feature type="domain" description="ABC1 atypical kinase-like" evidence="3">
    <location>
        <begin position="104"/>
        <end position="347"/>
    </location>
</feature>
<dbReference type="PANTHER" id="PTHR10566:SF113">
    <property type="entry name" value="PROTEIN ACTIVITY OF BC1 COMPLEX KINASE 7, CHLOROPLASTIC"/>
    <property type="match status" value="1"/>
</dbReference>
<dbReference type="CDD" id="cd05121">
    <property type="entry name" value="ABC1_ADCK3-like"/>
    <property type="match status" value="1"/>
</dbReference>
<dbReference type="RefSeq" id="WP_014803962.1">
    <property type="nucleotide sequence ID" value="NC_018020.1"/>
</dbReference>
<name>I4B853_TURPD</name>
<evidence type="ECO:0000313" key="4">
    <source>
        <dbReference type="EMBL" id="AFM13460.1"/>
    </source>
</evidence>
<dbReference type="EMBL" id="CP002959">
    <property type="protein sequence ID" value="AFM13460.1"/>
    <property type="molecule type" value="Genomic_DNA"/>
</dbReference>
<accession>I4B853</accession>
<keyword evidence="2" id="KW-0472">Membrane</keyword>
<reference evidence="4 5" key="1">
    <citation type="submission" date="2012-06" db="EMBL/GenBank/DDBJ databases">
        <title>The complete chromosome of genome of Turneriella parva DSM 21527.</title>
        <authorList>
            <consortium name="US DOE Joint Genome Institute (JGI-PGF)"/>
            <person name="Lucas S."/>
            <person name="Han J."/>
            <person name="Lapidus A."/>
            <person name="Bruce D."/>
            <person name="Goodwin L."/>
            <person name="Pitluck S."/>
            <person name="Peters L."/>
            <person name="Kyrpides N."/>
            <person name="Mavromatis K."/>
            <person name="Ivanova N."/>
            <person name="Mikhailova N."/>
            <person name="Chertkov O."/>
            <person name="Detter J.C."/>
            <person name="Tapia R."/>
            <person name="Han C."/>
            <person name="Land M."/>
            <person name="Hauser L."/>
            <person name="Markowitz V."/>
            <person name="Cheng J.-F."/>
            <person name="Hugenholtz P."/>
            <person name="Woyke T."/>
            <person name="Wu D."/>
            <person name="Gronow S."/>
            <person name="Wellnitz S."/>
            <person name="Brambilla E."/>
            <person name="Klenk H.-P."/>
            <person name="Eisen J.A."/>
        </authorList>
    </citation>
    <scope>NUCLEOTIDE SEQUENCE [LARGE SCALE GENOMIC DNA]</scope>
    <source>
        <strain evidence="5">ATCC BAA-1111 / DSM 21527 / NCTC 11395 / H</strain>
    </source>
</reference>
<dbReference type="KEGG" id="tpx:Turpa_2821"/>
<dbReference type="STRING" id="869212.Turpa_2821"/>
<keyword evidence="4" id="KW-0560">Oxidoreductase</keyword>
<dbReference type="InterPro" id="IPR004147">
    <property type="entry name" value="ABC1_dom"/>
</dbReference>
<proteinExistence type="inferred from homology"/>
<evidence type="ECO:0000313" key="5">
    <source>
        <dbReference type="Proteomes" id="UP000006048"/>
    </source>
</evidence>
<dbReference type="OrthoDB" id="9795390at2"/>
<dbReference type="SUPFAM" id="SSF56112">
    <property type="entry name" value="Protein kinase-like (PK-like)"/>
    <property type="match status" value="1"/>
</dbReference>
<organism evidence="4 5">
    <name type="scientific">Turneriella parva (strain ATCC BAA-1111 / DSM 21527 / NCTC 11395 / H)</name>
    <name type="common">Leptospira parva</name>
    <dbReference type="NCBI Taxonomy" id="869212"/>
    <lineage>
        <taxon>Bacteria</taxon>
        <taxon>Pseudomonadati</taxon>
        <taxon>Spirochaetota</taxon>
        <taxon>Spirochaetia</taxon>
        <taxon>Leptospirales</taxon>
        <taxon>Leptospiraceae</taxon>
        <taxon>Turneriella</taxon>
    </lineage>
</organism>
<keyword evidence="2" id="KW-1133">Transmembrane helix</keyword>
<keyword evidence="2" id="KW-0812">Transmembrane</keyword>
<comment type="similarity">
    <text evidence="1">Belongs to the protein kinase superfamily. ADCK protein kinase family.</text>
</comment>
<evidence type="ECO:0000256" key="2">
    <source>
        <dbReference type="SAM" id="Phobius"/>
    </source>
</evidence>
<dbReference type="EC" id="1.14.13.-" evidence="4"/>
<dbReference type="PANTHER" id="PTHR10566">
    <property type="entry name" value="CHAPERONE-ACTIVITY OF BC1 COMPLEX CABC1 -RELATED"/>
    <property type="match status" value="1"/>
</dbReference>
<feature type="transmembrane region" description="Helical" evidence="2">
    <location>
        <begin position="501"/>
        <end position="520"/>
    </location>
</feature>
<dbReference type="Proteomes" id="UP000006048">
    <property type="component" value="Chromosome"/>
</dbReference>
<evidence type="ECO:0000256" key="1">
    <source>
        <dbReference type="ARBA" id="ARBA00009670"/>
    </source>
</evidence>